<name>A0A3A3FIB2_9BURK</name>
<dbReference type="Gene3D" id="1.10.3130.20">
    <property type="entry name" value="Phycobilisome linker domain"/>
    <property type="match status" value="1"/>
</dbReference>
<dbReference type="RefSeq" id="WP_119770134.1">
    <property type="nucleotide sequence ID" value="NZ_QYUO01000002.1"/>
</dbReference>
<dbReference type="EMBL" id="QYUO01000002">
    <property type="protein sequence ID" value="RJF94984.1"/>
    <property type="molecule type" value="Genomic_DNA"/>
</dbReference>
<comment type="caution">
    <text evidence="2">The sequence shown here is derived from an EMBL/GenBank/DDBJ whole genome shotgun (WGS) entry which is preliminary data.</text>
</comment>
<sequence>MALTATQTALTKLYVGAFMRAPEREGLMYWDAQLSSGTPFSQVVNTVFSLPVVKAIYPDSMTNAQFLTAVYTNVFGKVPDAGGLAYWNSQIGAGQQRGQVVTAMIDAGLNSPDGTPGKAFILNRVEAAKYVAELQLIRGTTVDEHKLIELITSIDESQASYQAGIAALEKAVAVPFGPTPGQTTGTGTASTDLFIFGNVDANNYRVINGLTAGDMVSVAAAADTNGDYQLASVGSAAAVDARGEWFFNAASDNLTYWNTLTNSAATVQLTGVNTVSVNPNAVFTVLS</sequence>
<dbReference type="OrthoDB" id="8749115at2"/>
<feature type="domain" description="DUF4214" evidence="1">
    <location>
        <begin position="57"/>
        <end position="106"/>
    </location>
</feature>
<organism evidence="2 3">
    <name type="scientific">Noviherbaspirillum saxi</name>
    <dbReference type="NCBI Taxonomy" id="2320863"/>
    <lineage>
        <taxon>Bacteria</taxon>
        <taxon>Pseudomonadati</taxon>
        <taxon>Pseudomonadota</taxon>
        <taxon>Betaproteobacteria</taxon>
        <taxon>Burkholderiales</taxon>
        <taxon>Oxalobacteraceae</taxon>
        <taxon>Noviherbaspirillum</taxon>
    </lineage>
</organism>
<dbReference type="InterPro" id="IPR025282">
    <property type="entry name" value="DUF4214"/>
</dbReference>
<dbReference type="Proteomes" id="UP000265955">
    <property type="component" value="Unassembled WGS sequence"/>
</dbReference>
<keyword evidence="3" id="KW-1185">Reference proteome</keyword>
<evidence type="ECO:0000259" key="1">
    <source>
        <dbReference type="Pfam" id="PF13946"/>
    </source>
</evidence>
<evidence type="ECO:0000313" key="2">
    <source>
        <dbReference type="EMBL" id="RJF94984.1"/>
    </source>
</evidence>
<reference evidence="3" key="1">
    <citation type="submission" date="2018-09" db="EMBL/GenBank/DDBJ databases">
        <authorList>
            <person name="Zhu H."/>
        </authorList>
    </citation>
    <scope>NUCLEOTIDE SEQUENCE [LARGE SCALE GENOMIC DNA]</scope>
    <source>
        <strain evidence="3">K1R23-30</strain>
    </source>
</reference>
<evidence type="ECO:0000313" key="3">
    <source>
        <dbReference type="Proteomes" id="UP000265955"/>
    </source>
</evidence>
<dbReference type="InterPro" id="IPR038255">
    <property type="entry name" value="PBS_linker_sf"/>
</dbReference>
<gene>
    <name evidence="2" type="ORF">D3871_16045</name>
</gene>
<accession>A0A3A3FIB2</accession>
<protein>
    <submittedName>
        <fullName evidence="2">DUF4214 domain-containing protein</fullName>
    </submittedName>
</protein>
<dbReference type="AlphaFoldDB" id="A0A3A3FIB2"/>
<proteinExistence type="predicted"/>
<dbReference type="Pfam" id="PF13946">
    <property type="entry name" value="DUF4214"/>
    <property type="match status" value="1"/>
</dbReference>